<evidence type="ECO:0000313" key="3">
    <source>
        <dbReference type="Proteomes" id="UP000033140"/>
    </source>
</evidence>
<dbReference type="Proteomes" id="UP000033140">
    <property type="component" value="Unassembled WGS sequence"/>
</dbReference>
<evidence type="ECO:0000313" key="2">
    <source>
        <dbReference type="EMBL" id="GAO51203.1"/>
    </source>
</evidence>
<gene>
    <name evidence="2" type="ORF">G7K_5314-t1</name>
</gene>
<sequence length="301" mass="32463">MRSFFRIIVNDLHHFHARMSGPPKSNVPAHNPSSLNPLNPPHLNRLPHASSIEAIRLTIKVQDPTDREVPAILHRAKPSAGGPRRNVGAILVSGAGGGVSGPNGIYPSLATKLATHHIPTLRLDYRAPSRTPQCTNDILAGMDWMEREEGVEGVVLVGWSFGSAPTIGVGARERRDGAKGRVRGVANVAPQTAETSGIHDLAPTPVLFLHGTGDACLSPRCSQNLYASYGEYGSREIELYEGDNHGLTNSSAKAERRLFEFITRCLGVSAEEETAQAKLADGEEGVQMMKEGHDLEHGERL</sequence>
<feature type="region of interest" description="Disordered" evidence="1">
    <location>
        <begin position="19"/>
        <end position="46"/>
    </location>
</feature>
<comment type="caution">
    <text evidence="2">The sequence shown here is derived from an EMBL/GenBank/DDBJ whole genome shotgun (WGS) entry which is preliminary data.</text>
</comment>
<dbReference type="AlphaFoldDB" id="A0A0E9NN25"/>
<reference evidence="2 3" key="3">
    <citation type="journal article" date="2015" name="Genome Announc.">
        <title>Draft Genome Sequence of the Archiascomycetous Yeast Saitoella complicata.</title>
        <authorList>
            <person name="Yamauchi K."/>
            <person name="Kondo S."/>
            <person name="Hamamoto M."/>
            <person name="Takahashi Y."/>
            <person name="Ogura Y."/>
            <person name="Hayashi T."/>
            <person name="Nishida H."/>
        </authorList>
    </citation>
    <scope>NUCLEOTIDE SEQUENCE [LARGE SCALE GENOMIC DNA]</scope>
    <source>
        <strain evidence="2 3">NRRL Y-17804</strain>
    </source>
</reference>
<keyword evidence="3" id="KW-1185">Reference proteome</keyword>
<proteinExistence type="predicted"/>
<dbReference type="InterPro" id="IPR029058">
    <property type="entry name" value="AB_hydrolase_fold"/>
</dbReference>
<reference evidence="2 3" key="2">
    <citation type="journal article" date="2014" name="J. Gen. Appl. Microbiol.">
        <title>The early diverging ascomycetous budding yeast Saitoella complicata has three histone deacetylases belonging to the Clr6, Hos2, and Rpd3 lineages.</title>
        <authorList>
            <person name="Nishida H."/>
            <person name="Matsumoto T."/>
            <person name="Kondo S."/>
            <person name="Hamamoto M."/>
            <person name="Yoshikawa H."/>
        </authorList>
    </citation>
    <scope>NUCLEOTIDE SEQUENCE [LARGE SCALE GENOMIC DNA]</scope>
    <source>
        <strain evidence="2 3">NRRL Y-17804</strain>
    </source>
</reference>
<evidence type="ECO:0008006" key="4">
    <source>
        <dbReference type="Google" id="ProtNLM"/>
    </source>
</evidence>
<accession>A0A0E9NN25</accession>
<dbReference type="SUPFAM" id="SSF53474">
    <property type="entry name" value="alpha/beta-Hydrolases"/>
    <property type="match status" value="1"/>
</dbReference>
<dbReference type="OMA" id="YPARNKY"/>
<name>A0A0E9NN25_SAICN</name>
<dbReference type="EMBL" id="BACD03000042">
    <property type="protein sequence ID" value="GAO51203.1"/>
    <property type="molecule type" value="Genomic_DNA"/>
</dbReference>
<reference evidence="2 3" key="1">
    <citation type="journal article" date="2011" name="J. Gen. Appl. Microbiol.">
        <title>Draft genome sequencing of the enigmatic yeast Saitoella complicata.</title>
        <authorList>
            <person name="Nishida H."/>
            <person name="Hamamoto M."/>
            <person name="Sugiyama J."/>
        </authorList>
    </citation>
    <scope>NUCLEOTIDE SEQUENCE [LARGE SCALE GENOMIC DNA]</scope>
    <source>
        <strain evidence="2 3">NRRL Y-17804</strain>
    </source>
</reference>
<feature type="compositionally biased region" description="Low complexity" evidence="1">
    <location>
        <begin position="28"/>
        <end position="46"/>
    </location>
</feature>
<organism evidence="2 3">
    <name type="scientific">Saitoella complicata (strain BCRC 22490 / CBS 7301 / JCM 7358 / NBRC 10748 / NRRL Y-17804)</name>
    <dbReference type="NCBI Taxonomy" id="698492"/>
    <lineage>
        <taxon>Eukaryota</taxon>
        <taxon>Fungi</taxon>
        <taxon>Dikarya</taxon>
        <taxon>Ascomycota</taxon>
        <taxon>Taphrinomycotina</taxon>
        <taxon>Taphrinomycotina incertae sedis</taxon>
        <taxon>Saitoella</taxon>
    </lineage>
</organism>
<dbReference type="Gene3D" id="3.40.50.1820">
    <property type="entry name" value="alpha/beta hydrolase"/>
    <property type="match status" value="1"/>
</dbReference>
<protein>
    <recommendedName>
        <fullName evidence="4">AB hydrolase-1 domain-containing protein</fullName>
    </recommendedName>
</protein>
<evidence type="ECO:0000256" key="1">
    <source>
        <dbReference type="SAM" id="MobiDB-lite"/>
    </source>
</evidence>